<dbReference type="STRING" id="394221.Mmar10_0272"/>
<reference evidence="1 2" key="1">
    <citation type="submission" date="2006-08" db="EMBL/GenBank/DDBJ databases">
        <title>Complete sequence of Maricaulis maris MCS10.</title>
        <authorList>
            <consortium name="US DOE Joint Genome Institute"/>
            <person name="Copeland A."/>
            <person name="Lucas S."/>
            <person name="Lapidus A."/>
            <person name="Barry K."/>
            <person name="Detter J.C."/>
            <person name="Glavina del Rio T."/>
            <person name="Hammon N."/>
            <person name="Israni S."/>
            <person name="Dalin E."/>
            <person name="Tice H."/>
            <person name="Pitluck S."/>
            <person name="Saunders E."/>
            <person name="Brettin T."/>
            <person name="Bruce D."/>
            <person name="Han C."/>
            <person name="Tapia R."/>
            <person name="Gilna P."/>
            <person name="Schmutz J."/>
            <person name="Larimer F."/>
            <person name="Land M."/>
            <person name="Hauser L."/>
            <person name="Kyrpides N."/>
            <person name="Mikhailova N."/>
            <person name="Viollier P."/>
            <person name="Stephens C."/>
            <person name="Richardson P."/>
        </authorList>
    </citation>
    <scope>NUCLEOTIDE SEQUENCE [LARGE SCALE GENOMIC DNA]</scope>
    <source>
        <strain evidence="1 2">MCS10</strain>
    </source>
</reference>
<dbReference type="HOGENOM" id="CLU_065913_1_0_5"/>
<sequence>MTPSPASLLVGQVGHTRRRPRHHSLRYRVASILADIDGPDAPASNGWTFGFNRPGLVSLHTSDHGADTLSLRAWVENRLREAGSTSPIGRIQLLASPRIFGLSFNPVSVFFAYNQHDDLTGLVFEVSNFHGGRCAYAFPVDARKDRNSPHHLQADKRFFVSPFNPVSGHYRFKIARDDHHYRLSIQLIRDDEVVLTAAHTAQLQPLTPGALRSASWLVATNTIRIFFGILWEALRLRLKGLATFAPRRGTEDTLPGRH</sequence>
<evidence type="ECO:0000313" key="2">
    <source>
        <dbReference type="Proteomes" id="UP000001964"/>
    </source>
</evidence>
<dbReference type="AlphaFoldDB" id="Q0AT22"/>
<name>Q0AT22_MARMM</name>
<gene>
    <name evidence="1" type="ordered locus">Mmar10_0272</name>
</gene>
<dbReference type="OrthoDB" id="9778801at2"/>
<dbReference type="RefSeq" id="WP_011642212.1">
    <property type="nucleotide sequence ID" value="NC_008347.1"/>
</dbReference>
<organism evidence="1 2">
    <name type="scientific">Maricaulis maris (strain MCS10)</name>
    <name type="common">Caulobacter maris</name>
    <dbReference type="NCBI Taxonomy" id="394221"/>
    <lineage>
        <taxon>Bacteria</taxon>
        <taxon>Pseudomonadati</taxon>
        <taxon>Pseudomonadota</taxon>
        <taxon>Alphaproteobacteria</taxon>
        <taxon>Maricaulales</taxon>
        <taxon>Maricaulaceae</taxon>
        <taxon>Maricaulis</taxon>
    </lineage>
</organism>
<protein>
    <recommendedName>
        <fullName evidence="3">DUF1365 domain-containing protein</fullName>
    </recommendedName>
</protein>
<dbReference type="EMBL" id="CP000449">
    <property type="protein sequence ID" value="ABI64565.1"/>
    <property type="molecule type" value="Genomic_DNA"/>
</dbReference>
<dbReference type="PANTHER" id="PTHR33973:SF4">
    <property type="entry name" value="OS07G0153300 PROTEIN"/>
    <property type="match status" value="1"/>
</dbReference>
<keyword evidence="2" id="KW-1185">Reference proteome</keyword>
<dbReference type="InterPro" id="IPR010775">
    <property type="entry name" value="DUF1365"/>
</dbReference>
<accession>Q0AT22</accession>
<evidence type="ECO:0000313" key="1">
    <source>
        <dbReference type="EMBL" id="ABI64565.1"/>
    </source>
</evidence>
<dbReference type="Proteomes" id="UP000001964">
    <property type="component" value="Chromosome"/>
</dbReference>
<evidence type="ECO:0008006" key="3">
    <source>
        <dbReference type="Google" id="ProtNLM"/>
    </source>
</evidence>
<proteinExistence type="predicted"/>
<dbReference type="PANTHER" id="PTHR33973">
    <property type="entry name" value="OS07G0153300 PROTEIN"/>
    <property type="match status" value="1"/>
</dbReference>
<dbReference type="KEGG" id="mmr:Mmar10_0272"/>
<dbReference type="Pfam" id="PF07103">
    <property type="entry name" value="DUF1365"/>
    <property type="match status" value="1"/>
</dbReference>
<dbReference type="eggNOG" id="COG3496">
    <property type="taxonomic scope" value="Bacteria"/>
</dbReference>